<keyword evidence="2" id="KW-0547">Nucleotide-binding</keyword>
<dbReference type="GO" id="GO:0005524">
    <property type="term" value="F:ATP binding"/>
    <property type="evidence" value="ECO:0007669"/>
    <property type="project" value="UniProtKB-KW"/>
</dbReference>
<dbReference type="Gene3D" id="3.30.565.10">
    <property type="entry name" value="Histidine kinase-like ATPase, C-terminal domain"/>
    <property type="match status" value="1"/>
</dbReference>
<name>A0A5R9BA55_9MICC</name>
<dbReference type="RefSeq" id="WP_138253174.1">
    <property type="nucleotide sequence ID" value="NZ_VAVZ01000022.1"/>
</dbReference>
<keyword evidence="2" id="KW-0067">ATP-binding</keyword>
<dbReference type="InterPro" id="IPR036890">
    <property type="entry name" value="HATPase_C_sf"/>
</dbReference>
<evidence type="ECO:0000313" key="2">
    <source>
        <dbReference type="EMBL" id="TLP96549.1"/>
    </source>
</evidence>
<protein>
    <submittedName>
        <fullName evidence="2">ATP-binding protein</fullName>
    </submittedName>
</protein>
<accession>A0A5R9BA55</accession>
<feature type="domain" description="Histidine kinase/HSP90-like ATPase" evidence="1">
    <location>
        <begin position="14"/>
        <end position="133"/>
    </location>
</feature>
<dbReference type="CDD" id="cd16936">
    <property type="entry name" value="HATPase_RsbW-like"/>
    <property type="match status" value="1"/>
</dbReference>
<gene>
    <name evidence="2" type="ORF">FEF26_08825</name>
</gene>
<reference evidence="2 3" key="1">
    <citation type="submission" date="2019-05" db="EMBL/GenBank/DDBJ databases">
        <title>Nesterenkonia sp. GY074 isolated from the Southern Atlantic Ocean.</title>
        <authorList>
            <person name="Zhang G."/>
        </authorList>
    </citation>
    <scope>NUCLEOTIDE SEQUENCE [LARGE SCALE GENOMIC DNA]</scope>
    <source>
        <strain evidence="2 3">GY074</strain>
    </source>
</reference>
<dbReference type="EMBL" id="VAVZ01000022">
    <property type="protein sequence ID" value="TLP96549.1"/>
    <property type="molecule type" value="Genomic_DNA"/>
</dbReference>
<dbReference type="Proteomes" id="UP000310458">
    <property type="component" value="Unassembled WGS sequence"/>
</dbReference>
<evidence type="ECO:0000259" key="1">
    <source>
        <dbReference type="Pfam" id="PF13581"/>
    </source>
</evidence>
<dbReference type="AlphaFoldDB" id="A0A5R9BA55"/>
<keyword evidence="3" id="KW-1185">Reference proteome</keyword>
<dbReference type="OrthoDB" id="159434at2"/>
<sequence length="142" mass="15527">MAGESQNCVEVMGPAELQMVEKVLDAFDRLCESTGRVAEEDQMQFALAVSEILTNMITYGQSTSGADPVSIHAEICVNDHEMCASLRDTAEPVHVALDDLSLPDDLLDESGRGLAISAMVLDRLERQTDSGNVWSLQRSRRT</sequence>
<organism evidence="2 3">
    <name type="scientific">Nesterenkonia salmonea</name>
    <dbReference type="NCBI Taxonomy" id="1804987"/>
    <lineage>
        <taxon>Bacteria</taxon>
        <taxon>Bacillati</taxon>
        <taxon>Actinomycetota</taxon>
        <taxon>Actinomycetes</taxon>
        <taxon>Micrococcales</taxon>
        <taxon>Micrococcaceae</taxon>
        <taxon>Nesterenkonia</taxon>
    </lineage>
</organism>
<evidence type="ECO:0000313" key="3">
    <source>
        <dbReference type="Proteomes" id="UP000310458"/>
    </source>
</evidence>
<dbReference type="InterPro" id="IPR003594">
    <property type="entry name" value="HATPase_dom"/>
</dbReference>
<dbReference type="Pfam" id="PF13581">
    <property type="entry name" value="HATPase_c_2"/>
    <property type="match status" value="1"/>
</dbReference>
<proteinExistence type="predicted"/>
<comment type="caution">
    <text evidence="2">The sequence shown here is derived from an EMBL/GenBank/DDBJ whole genome shotgun (WGS) entry which is preliminary data.</text>
</comment>